<feature type="binding site" evidence="11">
    <location>
        <position position="81"/>
    </location>
    <ligand>
        <name>sn-glycerol 3-phosphate</name>
        <dbReference type="ChEBI" id="CHEBI:57597"/>
    </ligand>
</feature>
<evidence type="ECO:0000256" key="2">
    <source>
        <dbReference type="ARBA" id="ARBA00009156"/>
    </source>
</evidence>
<dbReference type="InterPro" id="IPR043129">
    <property type="entry name" value="ATPase_NBD"/>
</dbReference>
<dbReference type="FunFam" id="3.30.420.40:FF:000008">
    <property type="entry name" value="Glycerol kinase"/>
    <property type="match status" value="1"/>
</dbReference>
<evidence type="ECO:0000256" key="12">
    <source>
        <dbReference type="RuleBase" id="RU003733"/>
    </source>
</evidence>
<dbReference type="InterPro" id="IPR018485">
    <property type="entry name" value="FGGY_C"/>
</dbReference>
<feature type="binding site" evidence="11">
    <location>
        <position position="242"/>
    </location>
    <ligand>
        <name>sn-glycerol 3-phosphate</name>
        <dbReference type="ChEBI" id="CHEBI:57597"/>
    </ligand>
</feature>
<feature type="binding site" evidence="11">
    <location>
        <position position="243"/>
    </location>
    <ligand>
        <name>glycerol</name>
        <dbReference type="ChEBI" id="CHEBI:17754"/>
    </ligand>
</feature>
<dbReference type="GO" id="GO:0005524">
    <property type="term" value="F:ATP binding"/>
    <property type="evidence" value="ECO:0007669"/>
    <property type="project" value="UniProtKB-UniRule"/>
</dbReference>
<evidence type="ECO:0000256" key="7">
    <source>
        <dbReference type="ARBA" id="ARBA00022840"/>
    </source>
</evidence>
<evidence type="ECO:0000256" key="4">
    <source>
        <dbReference type="ARBA" id="ARBA00022741"/>
    </source>
</evidence>
<evidence type="ECO:0000256" key="10">
    <source>
        <dbReference type="ARBA" id="ARBA00063665"/>
    </source>
</evidence>
<dbReference type="GO" id="GO:0019563">
    <property type="term" value="P:glycerol catabolic process"/>
    <property type="evidence" value="ECO:0007669"/>
    <property type="project" value="UniProtKB-UniRule"/>
</dbReference>
<dbReference type="PROSITE" id="PS00445">
    <property type="entry name" value="FGGY_KINASES_2"/>
    <property type="match status" value="1"/>
</dbReference>
<dbReference type="AlphaFoldDB" id="A0A9D1FY06"/>
<dbReference type="HAMAP" id="MF_00186">
    <property type="entry name" value="Glycerol_kin"/>
    <property type="match status" value="1"/>
</dbReference>
<feature type="binding site" evidence="11">
    <location>
        <position position="81"/>
    </location>
    <ligand>
        <name>glycerol</name>
        <dbReference type="ChEBI" id="CHEBI:17754"/>
    </ligand>
</feature>
<evidence type="ECO:0000313" key="15">
    <source>
        <dbReference type="EMBL" id="HIS91656.1"/>
    </source>
</evidence>
<organism evidence="15 16">
    <name type="scientific">Candidatus Alectryocaccomicrobium excrementavium</name>
    <dbReference type="NCBI Taxonomy" id="2840668"/>
    <lineage>
        <taxon>Bacteria</taxon>
        <taxon>Bacillati</taxon>
        <taxon>Bacillota</taxon>
        <taxon>Clostridia</taxon>
        <taxon>Candidatus Alectryocaccomicrobium</taxon>
    </lineage>
</organism>
<dbReference type="NCBIfam" id="TIGR01311">
    <property type="entry name" value="glycerol_kin"/>
    <property type="match status" value="1"/>
</dbReference>
<dbReference type="InterPro" id="IPR018484">
    <property type="entry name" value="FGGY_N"/>
</dbReference>
<dbReference type="PANTHER" id="PTHR10196">
    <property type="entry name" value="SUGAR KINASE"/>
    <property type="match status" value="1"/>
</dbReference>
<evidence type="ECO:0000256" key="1">
    <source>
        <dbReference type="ARBA" id="ARBA00005190"/>
    </source>
</evidence>
<evidence type="ECO:0000259" key="13">
    <source>
        <dbReference type="Pfam" id="PF00370"/>
    </source>
</evidence>
<comment type="function">
    <text evidence="9 11">Key enzyme in the regulation of glycerol uptake and metabolism. Catalyzes the phosphorylation of glycerol to yield sn-glycerol 3-phosphate.</text>
</comment>
<protein>
    <recommendedName>
        <fullName evidence="11">Glycerol kinase</fullName>
        <ecNumber evidence="11">2.7.1.30</ecNumber>
    </recommendedName>
    <alternativeName>
        <fullName evidence="11">ATP:glycerol 3-phosphotransferase</fullName>
    </alternativeName>
    <alternativeName>
        <fullName evidence="11">Glycerokinase</fullName>
        <shortName evidence="11">GK</shortName>
    </alternativeName>
</protein>
<keyword evidence="4 11" id="KW-0547">Nucleotide-binding</keyword>
<dbReference type="SUPFAM" id="SSF53067">
    <property type="entry name" value="Actin-like ATPase domain"/>
    <property type="match status" value="2"/>
</dbReference>
<dbReference type="NCBIfam" id="NF000756">
    <property type="entry name" value="PRK00047.1"/>
    <property type="match status" value="1"/>
</dbReference>
<dbReference type="PIRSF" id="PIRSF000538">
    <property type="entry name" value="GlpK"/>
    <property type="match status" value="1"/>
</dbReference>
<evidence type="ECO:0000256" key="11">
    <source>
        <dbReference type="HAMAP-Rule" id="MF_00186"/>
    </source>
</evidence>
<feature type="binding site" evidence="11">
    <location>
        <position position="408"/>
    </location>
    <ligand>
        <name>ADP</name>
        <dbReference type="ChEBI" id="CHEBI:456216"/>
    </ligand>
</feature>
<gene>
    <name evidence="11 15" type="primary">glpK</name>
    <name evidence="15" type="ORF">IAA84_01420</name>
</gene>
<feature type="binding site" evidence="11">
    <location>
        <position position="11"/>
    </location>
    <ligand>
        <name>sn-glycerol 3-phosphate</name>
        <dbReference type="ChEBI" id="CHEBI:57597"/>
    </ligand>
</feature>
<keyword evidence="3 11" id="KW-0808">Transferase</keyword>
<keyword evidence="5 11" id="KW-0418">Kinase</keyword>
<feature type="binding site" evidence="11">
    <location>
        <position position="408"/>
    </location>
    <ligand>
        <name>ATP</name>
        <dbReference type="ChEBI" id="CHEBI:30616"/>
    </ligand>
</feature>
<feature type="binding site" evidence="11">
    <location>
        <position position="412"/>
    </location>
    <ligand>
        <name>ADP</name>
        <dbReference type="ChEBI" id="CHEBI:456216"/>
    </ligand>
</feature>
<dbReference type="InterPro" id="IPR005999">
    <property type="entry name" value="Glycerol_kin"/>
</dbReference>
<name>A0A9D1FY06_9FIRM</name>
<dbReference type="FunFam" id="3.30.420.40:FF:000007">
    <property type="entry name" value="Glycerol kinase"/>
    <property type="match status" value="1"/>
</dbReference>
<accession>A0A9D1FY06</accession>
<reference evidence="15" key="2">
    <citation type="journal article" date="2021" name="PeerJ">
        <title>Extensive microbial diversity within the chicken gut microbiome revealed by metagenomics and culture.</title>
        <authorList>
            <person name="Gilroy R."/>
            <person name="Ravi A."/>
            <person name="Getino M."/>
            <person name="Pursley I."/>
            <person name="Horton D.L."/>
            <person name="Alikhan N.F."/>
            <person name="Baker D."/>
            <person name="Gharbi K."/>
            <person name="Hall N."/>
            <person name="Watson M."/>
            <person name="Adriaenssens E.M."/>
            <person name="Foster-Nyarko E."/>
            <person name="Jarju S."/>
            <person name="Secka A."/>
            <person name="Antonio M."/>
            <person name="Oren A."/>
            <person name="Chaudhuri R.R."/>
            <person name="La Ragione R."/>
            <person name="Hildebrand F."/>
            <person name="Pallen M.J."/>
        </authorList>
    </citation>
    <scope>NUCLEOTIDE SEQUENCE</scope>
    <source>
        <strain evidence="15">13766</strain>
    </source>
</reference>
<evidence type="ECO:0000256" key="5">
    <source>
        <dbReference type="ARBA" id="ARBA00022777"/>
    </source>
</evidence>
<dbReference type="InterPro" id="IPR018483">
    <property type="entry name" value="Carb_kinase_FGGY_CS"/>
</dbReference>
<dbReference type="Pfam" id="PF00370">
    <property type="entry name" value="FGGY_N"/>
    <property type="match status" value="1"/>
</dbReference>
<dbReference type="GO" id="GO:0004370">
    <property type="term" value="F:glycerol kinase activity"/>
    <property type="evidence" value="ECO:0007669"/>
    <property type="project" value="UniProtKB-UniRule"/>
</dbReference>
<feature type="binding site" evidence="11">
    <location>
        <position position="82"/>
    </location>
    <ligand>
        <name>glycerol</name>
        <dbReference type="ChEBI" id="CHEBI:17754"/>
    </ligand>
</feature>
<feature type="binding site" evidence="11">
    <location>
        <position position="13"/>
    </location>
    <ligand>
        <name>ATP</name>
        <dbReference type="ChEBI" id="CHEBI:30616"/>
    </ligand>
</feature>
<dbReference type="GO" id="GO:0005829">
    <property type="term" value="C:cytosol"/>
    <property type="evidence" value="ECO:0007669"/>
    <property type="project" value="UniProtKB-ARBA"/>
</dbReference>
<dbReference type="Gene3D" id="3.30.420.40">
    <property type="match status" value="2"/>
</dbReference>
<sequence length="497" mass="54101">MRYVVALDQGTTSSRAIVFDEAGCIVAAQGREFRQIYPHPGWVEHDPKDILQSQVEALRAAVAAAGVDVRDIAAIGITNQRETTLMWDKQTGETVCGAIVWQCRRTAPLVERLLREGMEAAIRERTGLVPDAYFSGTKMQWILQEIPGVRARAERGELCAGTVDSFLVYHMTNERAHVTDATNASRTMLLNIRSMEWDEELLRAMEIPRAILPQVVDSSQVVGTLKADILGRAIPVAALVGDQQSALFGQGCVRPGMTKNTYGTGCFMLMSTGTSLVRSANNLVTTVARRVDGHVSYALEGSVFVAGAAVQWLRDEMGLIQNAAESEKVAASLPNNAGVYFVPAFTGLGAPHWDMYGRGTILGLTRGTGRAHIVRAALESIAYQSREVLDCMARDSGLKPSSLRVDGGASANNFLMQFQADILGMEVARPAVTETTALGAAMLAGRAIGLWSDAQLATLWQADKRFTPSMPEARRAQYMHEWGRAVERAKAWVEEET</sequence>
<feature type="binding site" evidence="11">
    <location>
        <position position="311"/>
    </location>
    <ligand>
        <name>ATP</name>
        <dbReference type="ChEBI" id="CHEBI:30616"/>
    </ligand>
</feature>
<evidence type="ECO:0000256" key="8">
    <source>
        <dbReference type="ARBA" id="ARBA00052101"/>
    </source>
</evidence>
<feature type="binding site" evidence="11">
    <location>
        <position position="264"/>
    </location>
    <ligand>
        <name>ATP</name>
        <dbReference type="ChEBI" id="CHEBI:30616"/>
    </ligand>
</feature>
<dbReference type="EMBL" id="DVJN01000027">
    <property type="protein sequence ID" value="HIS91656.1"/>
    <property type="molecule type" value="Genomic_DNA"/>
</dbReference>
<dbReference type="Proteomes" id="UP000824140">
    <property type="component" value="Unassembled WGS sequence"/>
</dbReference>
<comment type="activity regulation">
    <text evidence="11">Activated by phosphorylation and inhibited by fructose 1,6-bisphosphate (FBP).</text>
</comment>
<dbReference type="EC" id="2.7.1.30" evidence="11"/>
<feature type="domain" description="Carbohydrate kinase FGGY C-terminal" evidence="14">
    <location>
        <begin position="260"/>
        <end position="447"/>
    </location>
</feature>
<feature type="domain" description="Carbohydrate kinase FGGY N-terminal" evidence="13">
    <location>
        <begin position="3"/>
        <end position="249"/>
    </location>
</feature>
<evidence type="ECO:0000256" key="9">
    <source>
        <dbReference type="ARBA" id="ARBA00054633"/>
    </source>
</evidence>
<feature type="binding site" evidence="11">
    <location>
        <position position="264"/>
    </location>
    <ligand>
        <name>ADP</name>
        <dbReference type="ChEBI" id="CHEBI:456216"/>
    </ligand>
</feature>
<comment type="subunit">
    <text evidence="10 11">Homotetramer and homodimer (in equilibrium).</text>
</comment>
<comment type="catalytic activity">
    <reaction evidence="8 11">
        <text>glycerol + ATP = sn-glycerol 3-phosphate + ADP + H(+)</text>
        <dbReference type="Rhea" id="RHEA:21644"/>
        <dbReference type="ChEBI" id="CHEBI:15378"/>
        <dbReference type="ChEBI" id="CHEBI:17754"/>
        <dbReference type="ChEBI" id="CHEBI:30616"/>
        <dbReference type="ChEBI" id="CHEBI:57597"/>
        <dbReference type="ChEBI" id="CHEBI:456216"/>
        <dbReference type="EC" id="2.7.1.30"/>
    </reaction>
</comment>
<dbReference type="Pfam" id="PF02782">
    <property type="entry name" value="FGGY_C"/>
    <property type="match status" value="1"/>
</dbReference>
<comment type="similarity">
    <text evidence="2 11 12">Belongs to the FGGY kinase family.</text>
</comment>
<evidence type="ECO:0000259" key="14">
    <source>
        <dbReference type="Pfam" id="PF02782"/>
    </source>
</evidence>
<feature type="binding site" evidence="11">
    <location>
        <position position="307"/>
    </location>
    <ligand>
        <name>ADP</name>
        <dbReference type="ChEBI" id="CHEBI:456216"/>
    </ligand>
</feature>
<feature type="binding site" evidence="11">
    <location>
        <position position="11"/>
    </location>
    <ligand>
        <name>ATP</name>
        <dbReference type="ChEBI" id="CHEBI:30616"/>
    </ligand>
</feature>
<dbReference type="PANTHER" id="PTHR10196:SF69">
    <property type="entry name" value="GLYCEROL KINASE"/>
    <property type="match status" value="1"/>
</dbReference>
<feature type="binding site" evidence="11">
    <location>
        <position position="15"/>
    </location>
    <ligand>
        <name>ADP</name>
        <dbReference type="ChEBI" id="CHEBI:456216"/>
    </ligand>
</feature>
<evidence type="ECO:0000256" key="6">
    <source>
        <dbReference type="ARBA" id="ARBA00022798"/>
    </source>
</evidence>
<evidence type="ECO:0000256" key="3">
    <source>
        <dbReference type="ARBA" id="ARBA00022679"/>
    </source>
</evidence>
<feature type="binding site" evidence="11">
    <location>
        <position position="307"/>
    </location>
    <ligand>
        <name>ATP</name>
        <dbReference type="ChEBI" id="CHEBI:30616"/>
    </ligand>
</feature>
<feature type="binding site" evidence="11">
    <location>
        <position position="133"/>
    </location>
    <ligand>
        <name>sn-glycerol 3-phosphate</name>
        <dbReference type="ChEBI" id="CHEBI:57597"/>
    </ligand>
</feature>
<proteinExistence type="inferred from homology"/>
<dbReference type="InterPro" id="IPR000577">
    <property type="entry name" value="Carb_kinase_FGGY"/>
</dbReference>
<keyword evidence="7 11" id="KW-0067">ATP-binding</keyword>
<evidence type="ECO:0000313" key="16">
    <source>
        <dbReference type="Proteomes" id="UP000824140"/>
    </source>
</evidence>
<feature type="binding site" evidence="11">
    <location>
        <position position="12"/>
    </location>
    <ligand>
        <name>ATP</name>
        <dbReference type="ChEBI" id="CHEBI:30616"/>
    </ligand>
</feature>
<comment type="caution">
    <text evidence="15">The sequence shown here is derived from an EMBL/GenBank/DDBJ whole genome shotgun (WGS) entry which is preliminary data.</text>
</comment>
<comment type="pathway">
    <text evidence="1 11">Polyol metabolism; glycerol degradation via glycerol kinase pathway; sn-glycerol 3-phosphate from glycerol: step 1/1.</text>
</comment>
<dbReference type="PROSITE" id="PS00933">
    <property type="entry name" value="FGGY_KINASES_1"/>
    <property type="match status" value="1"/>
</dbReference>
<reference evidence="15" key="1">
    <citation type="submission" date="2020-10" db="EMBL/GenBank/DDBJ databases">
        <authorList>
            <person name="Gilroy R."/>
        </authorList>
    </citation>
    <scope>NUCLEOTIDE SEQUENCE</scope>
    <source>
        <strain evidence="15">13766</strain>
    </source>
</reference>
<dbReference type="CDD" id="cd07786">
    <property type="entry name" value="FGGY_EcGK_like"/>
    <property type="match status" value="1"/>
</dbReference>
<dbReference type="GO" id="GO:0006072">
    <property type="term" value="P:glycerol-3-phosphate metabolic process"/>
    <property type="evidence" value="ECO:0007669"/>
    <property type="project" value="InterPro"/>
</dbReference>
<feature type="binding site" evidence="11">
    <location>
        <position position="133"/>
    </location>
    <ligand>
        <name>glycerol</name>
        <dbReference type="ChEBI" id="CHEBI:17754"/>
    </ligand>
</feature>
<feature type="binding site" evidence="11">
    <location>
        <position position="242"/>
    </location>
    <ligand>
        <name>glycerol</name>
        <dbReference type="ChEBI" id="CHEBI:17754"/>
    </ligand>
</feature>
<keyword evidence="6 11" id="KW-0319">Glycerol metabolism</keyword>
<feature type="binding site" evidence="11">
    <location>
        <position position="82"/>
    </location>
    <ligand>
        <name>sn-glycerol 3-phosphate</name>
        <dbReference type="ChEBI" id="CHEBI:57597"/>
    </ligand>
</feature>
<feature type="binding site" evidence="11">
    <location>
        <position position="11"/>
    </location>
    <ligand>
        <name>ADP</name>
        <dbReference type="ChEBI" id="CHEBI:456216"/>
    </ligand>
</feature>